<feature type="domain" description="Radical SAM core" evidence="8">
    <location>
        <begin position="371"/>
        <end position="640"/>
    </location>
</feature>
<dbReference type="InterPro" id="IPR022946">
    <property type="entry name" value="UPF0313"/>
</dbReference>
<keyword evidence="5 6" id="KW-0411">Iron-sulfur</keyword>
<dbReference type="SFLD" id="SFLDS00029">
    <property type="entry name" value="Radical_SAM"/>
    <property type="match status" value="1"/>
</dbReference>
<dbReference type="SFLD" id="SFLDG01069">
    <property type="entry name" value="UPF0313"/>
    <property type="match status" value="1"/>
</dbReference>
<feature type="binding site" evidence="6">
    <location>
        <position position="392"/>
    </location>
    <ligand>
        <name>[4Fe-4S] cluster</name>
        <dbReference type="ChEBI" id="CHEBI:49883"/>
        <note>4Fe-4S-S-AdoMet</note>
    </ligand>
</feature>
<sequence length="728" mass="80069">MAPSKTCCDYNKTDRQPSLPIKLPLATKPRHPYIPRMKKTPAHISLSAGRTPLPQPAFLPMTRKEMEELGWEELDVLIVSGDGYVDHPSFAAALLGRWLVAHGYRTGIVAQPRWDTTEDVARMGRPSLFTAVSAGAIDSMLAHYTAFRKKRHDDAYTPGGKAGARPNRAAIAYTGLIRQAFPGMGVVIGGIEASLRRITHYDFWTDKLRRPILLDSKADCLVYGMGESALLEIAKAMDAHGGHSGIPLRELVIGIPGTAAMGRGPAESIAPEAGIPKPATGLSPDIPEDAPAYLLPSHESMETQPELLMSATLTLERHVHQAHSWAVQPVAGRAVLLAPPATPLPEEDMDRLYSLPFARKAHPSYKEAIPADSMICTSITTHRGCGGGCSFCSLALHQGRRIASRSHKSVMEEVRAMAATKRFNGSISDVGGPSANMWQAECAADPARCNRASCMHPKICPQFRVNQTETVNMLRRIRDEEGIKHVRVASGVRFDLAQQDNTALRAYTMEFTGGQLKVAPEHICDNVLDLMRKPGLPVFEAFLEAFERYSDKAGKEQYVIPYLMSGFPGCSDEDMRRLGDWLQRRGWKPQQVQCFIPTPGTVATAMFYAGIAPDGRAIVVARTDAERLRQHHILMPEMGRKGAEQSHRKDRGRRPDADRTDRTERADRPDLTGQSDRPERSNRTEKADRPRSRDERGSSGGRPKGSAPKKESGKHYGSGRPQGRKGSK</sequence>
<dbReference type="InterPro" id="IPR006638">
    <property type="entry name" value="Elp3/MiaA/NifB-like_rSAM"/>
</dbReference>
<dbReference type="PROSITE" id="PS01278">
    <property type="entry name" value="MTTASE_RADICAL"/>
    <property type="match status" value="1"/>
</dbReference>
<evidence type="ECO:0000256" key="7">
    <source>
        <dbReference type="SAM" id="MobiDB-lite"/>
    </source>
</evidence>
<comment type="caution">
    <text evidence="9">The sequence shown here is derived from an EMBL/GenBank/DDBJ whole genome shotgun (WGS) entry which is preliminary data.</text>
</comment>
<dbReference type="GO" id="GO:0003824">
    <property type="term" value="F:catalytic activity"/>
    <property type="evidence" value="ECO:0007669"/>
    <property type="project" value="InterPro"/>
</dbReference>
<protein>
    <submittedName>
        <fullName evidence="9">UPF0313 protein</fullName>
    </submittedName>
</protein>
<dbReference type="NCBIfam" id="TIGR03904">
    <property type="entry name" value="SAM_YgiQ"/>
    <property type="match status" value="1"/>
</dbReference>
<dbReference type="EMBL" id="BLVO01000004">
    <property type="protein sequence ID" value="GFM31776.1"/>
    <property type="molecule type" value="Genomic_DNA"/>
</dbReference>
<evidence type="ECO:0000313" key="9">
    <source>
        <dbReference type="EMBL" id="GFM31776.1"/>
    </source>
</evidence>
<comment type="similarity">
    <text evidence="6">Belongs to the UPF0313 family.</text>
</comment>
<proteinExistence type="inferred from homology"/>
<dbReference type="SFLD" id="SFLDG01082">
    <property type="entry name" value="B12-binding_domain_containing"/>
    <property type="match status" value="1"/>
</dbReference>
<keyword evidence="2 6" id="KW-0949">S-adenosyl-L-methionine</keyword>
<evidence type="ECO:0000256" key="1">
    <source>
        <dbReference type="ARBA" id="ARBA00022485"/>
    </source>
</evidence>
<organism evidence="9 10">
    <name type="scientific">Desulfovibrio subterraneus</name>
    <dbReference type="NCBI Taxonomy" id="2718620"/>
    <lineage>
        <taxon>Bacteria</taxon>
        <taxon>Pseudomonadati</taxon>
        <taxon>Thermodesulfobacteriota</taxon>
        <taxon>Desulfovibrionia</taxon>
        <taxon>Desulfovibrionales</taxon>
        <taxon>Desulfovibrionaceae</taxon>
        <taxon>Desulfovibrio</taxon>
    </lineage>
</organism>
<gene>
    <name evidence="9" type="ORF">DSM101010T_01410</name>
</gene>
<keyword evidence="1 6" id="KW-0004">4Fe-4S</keyword>
<dbReference type="PANTHER" id="PTHR32331">
    <property type="entry name" value="UPF0313 PROTEIN YGIQ"/>
    <property type="match status" value="1"/>
</dbReference>
<feature type="binding site" evidence="6">
    <location>
        <position position="385"/>
    </location>
    <ligand>
        <name>[4Fe-4S] cluster</name>
        <dbReference type="ChEBI" id="CHEBI:49883"/>
        <note>4Fe-4S-S-AdoMet</note>
    </ligand>
</feature>
<feature type="binding site" evidence="6">
    <location>
        <position position="389"/>
    </location>
    <ligand>
        <name>[4Fe-4S] cluster</name>
        <dbReference type="ChEBI" id="CHEBI:49883"/>
        <note>4Fe-4S-S-AdoMet</note>
    </ligand>
</feature>
<evidence type="ECO:0000256" key="3">
    <source>
        <dbReference type="ARBA" id="ARBA00022723"/>
    </source>
</evidence>
<keyword evidence="4 6" id="KW-0408">Iron</keyword>
<keyword evidence="3 6" id="KW-0479">Metal-binding</keyword>
<dbReference type="AlphaFoldDB" id="A0A7J0BDP2"/>
<keyword evidence="10" id="KW-1185">Reference proteome</keyword>
<reference evidence="9 10" key="1">
    <citation type="submission" date="2020-05" db="EMBL/GenBank/DDBJ databases">
        <title>Draft genome sequence of Desulfovibrio sp. strain HN2T.</title>
        <authorList>
            <person name="Ueno A."/>
            <person name="Tamazawa S."/>
            <person name="Tamamura S."/>
            <person name="Murakami T."/>
            <person name="Kiyama T."/>
            <person name="Inomata H."/>
            <person name="Amano Y."/>
            <person name="Miyakawa K."/>
            <person name="Tamaki H."/>
            <person name="Naganuma T."/>
            <person name="Kaneko K."/>
        </authorList>
    </citation>
    <scope>NUCLEOTIDE SEQUENCE [LARGE SCALE GENOMIC DNA]</scope>
    <source>
        <strain evidence="9 10">HN2</strain>
    </source>
</reference>
<dbReference type="InterPro" id="IPR013704">
    <property type="entry name" value="UPF0313_N"/>
</dbReference>
<evidence type="ECO:0000313" key="10">
    <source>
        <dbReference type="Proteomes" id="UP000503840"/>
    </source>
</evidence>
<dbReference type="Pfam" id="PF08497">
    <property type="entry name" value="Radical_SAM_N"/>
    <property type="match status" value="1"/>
</dbReference>
<evidence type="ECO:0000256" key="4">
    <source>
        <dbReference type="ARBA" id="ARBA00023004"/>
    </source>
</evidence>
<feature type="region of interest" description="Disordered" evidence="7">
    <location>
        <begin position="631"/>
        <end position="728"/>
    </location>
</feature>
<evidence type="ECO:0000256" key="6">
    <source>
        <dbReference type="HAMAP-Rule" id="MF_01251"/>
    </source>
</evidence>
<dbReference type="SUPFAM" id="SSF102114">
    <property type="entry name" value="Radical SAM enzymes"/>
    <property type="match status" value="1"/>
</dbReference>
<dbReference type="InterPro" id="IPR007197">
    <property type="entry name" value="rSAM"/>
</dbReference>
<dbReference type="Proteomes" id="UP000503840">
    <property type="component" value="Unassembled WGS sequence"/>
</dbReference>
<feature type="compositionally biased region" description="Basic and acidic residues" evidence="7">
    <location>
        <begin position="638"/>
        <end position="697"/>
    </location>
</feature>
<dbReference type="InterPro" id="IPR023404">
    <property type="entry name" value="rSAM_horseshoe"/>
</dbReference>
<name>A0A7J0BDP2_9BACT</name>
<dbReference type="SMART" id="SM00729">
    <property type="entry name" value="Elp3"/>
    <property type="match status" value="1"/>
</dbReference>
<dbReference type="GO" id="GO:0005506">
    <property type="term" value="F:iron ion binding"/>
    <property type="evidence" value="ECO:0007669"/>
    <property type="project" value="UniProtKB-UniRule"/>
</dbReference>
<dbReference type="PANTHER" id="PTHR32331:SF0">
    <property type="entry name" value="UPF0313 PROTEIN YGIQ"/>
    <property type="match status" value="1"/>
</dbReference>
<accession>A0A7J0BDP2</accession>
<dbReference type="Gene3D" id="3.80.30.20">
    <property type="entry name" value="tm_1862 like domain"/>
    <property type="match status" value="1"/>
</dbReference>
<comment type="cofactor">
    <cofactor evidence="6">
        <name>[4Fe-4S] cluster</name>
        <dbReference type="ChEBI" id="CHEBI:49883"/>
    </cofactor>
    <text evidence="6">Binds 1 [4Fe-4S] cluster. The cluster is coordinated with 3 cysteines and an exchangeable S-adenosyl-L-methionine.</text>
</comment>
<dbReference type="HAMAP" id="MF_01251">
    <property type="entry name" value="UPF0313"/>
    <property type="match status" value="1"/>
</dbReference>
<evidence type="ECO:0000256" key="5">
    <source>
        <dbReference type="ARBA" id="ARBA00023014"/>
    </source>
</evidence>
<dbReference type="PROSITE" id="PS51918">
    <property type="entry name" value="RADICAL_SAM"/>
    <property type="match status" value="1"/>
</dbReference>
<evidence type="ECO:0000256" key="2">
    <source>
        <dbReference type="ARBA" id="ARBA00022691"/>
    </source>
</evidence>
<evidence type="ECO:0000259" key="8">
    <source>
        <dbReference type="PROSITE" id="PS51918"/>
    </source>
</evidence>
<dbReference type="InterPro" id="IPR058240">
    <property type="entry name" value="rSAM_sf"/>
</dbReference>
<dbReference type="InterPro" id="IPR020612">
    <property type="entry name" value="Methylthiotransferase_CS"/>
</dbReference>
<dbReference type="GO" id="GO:0051539">
    <property type="term" value="F:4 iron, 4 sulfur cluster binding"/>
    <property type="evidence" value="ECO:0007669"/>
    <property type="project" value="UniProtKB-KW"/>
</dbReference>